<name>A0AAN9GGF8_9CAEN</name>
<keyword evidence="2" id="KW-1185">Reference proteome</keyword>
<sequence length="315" mass="35883">MDKKTSAVQEIIQSFPKYENEDDEKVHVSGARAVWSYEVYQKKPGSVQNDSVPAFEELELSDATLSIVRKNVCEGVEKLAGRNPFRVWISDILNPQLNNAVRTHPESSPWILQVLFFGEEHIAFILTLFPCDAPASEEQTATMIGFSRTTARLLMASLMNFCHTEFFLVPAALAYSETFDVERLQRDLEQQMSSASEFYGGPAKLSKTAYHELTQAVNRVMRSTSVPCALQLSPAQKPEDWLLLMDADWHKAVVHLLNMLEGILKQKITEPCHLTYEPENRTKTMITVFEIARRLSFQHKVLVVSRHEELRVPIE</sequence>
<accession>A0AAN9GGF8</accession>
<dbReference type="EMBL" id="JBAMIC010000004">
    <property type="protein sequence ID" value="KAK7107492.1"/>
    <property type="molecule type" value="Genomic_DNA"/>
</dbReference>
<comment type="caution">
    <text evidence="1">The sequence shown here is derived from an EMBL/GenBank/DDBJ whole genome shotgun (WGS) entry which is preliminary data.</text>
</comment>
<dbReference type="Proteomes" id="UP001374579">
    <property type="component" value="Unassembled WGS sequence"/>
</dbReference>
<dbReference type="AlphaFoldDB" id="A0AAN9GGF8"/>
<protein>
    <submittedName>
        <fullName evidence="1">Uncharacterized protein</fullName>
    </submittedName>
</protein>
<gene>
    <name evidence="1" type="ORF">V1264_015406</name>
</gene>
<reference evidence="1 2" key="1">
    <citation type="submission" date="2024-02" db="EMBL/GenBank/DDBJ databases">
        <title>Chromosome-scale genome assembly of the rough periwinkle Littorina saxatilis.</title>
        <authorList>
            <person name="De Jode A."/>
            <person name="Faria R."/>
            <person name="Formenti G."/>
            <person name="Sims Y."/>
            <person name="Smith T.P."/>
            <person name="Tracey A."/>
            <person name="Wood J.M.D."/>
            <person name="Zagrodzka Z.B."/>
            <person name="Johannesson K."/>
            <person name="Butlin R.K."/>
            <person name="Leder E.H."/>
        </authorList>
    </citation>
    <scope>NUCLEOTIDE SEQUENCE [LARGE SCALE GENOMIC DNA]</scope>
    <source>
        <strain evidence="1">Snail1</strain>
        <tissue evidence="1">Muscle</tissue>
    </source>
</reference>
<evidence type="ECO:0000313" key="1">
    <source>
        <dbReference type="EMBL" id="KAK7107492.1"/>
    </source>
</evidence>
<organism evidence="1 2">
    <name type="scientific">Littorina saxatilis</name>
    <dbReference type="NCBI Taxonomy" id="31220"/>
    <lineage>
        <taxon>Eukaryota</taxon>
        <taxon>Metazoa</taxon>
        <taxon>Spiralia</taxon>
        <taxon>Lophotrochozoa</taxon>
        <taxon>Mollusca</taxon>
        <taxon>Gastropoda</taxon>
        <taxon>Caenogastropoda</taxon>
        <taxon>Littorinimorpha</taxon>
        <taxon>Littorinoidea</taxon>
        <taxon>Littorinidae</taxon>
        <taxon>Littorina</taxon>
    </lineage>
</organism>
<proteinExistence type="predicted"/>
<evidence type="ECO:0000313" key="2">
    <source>
        <dbReference type="Proteomes" id="UP001374579"/>
    </source>
</evidence>